<reference evidence="10 11" key="1">
    <citation type="journal article" date="2018" name="Mol. Plant">
        <title>The genome of Artemisia annua provides insight into the evolution of Asteraceae family and artemisinin biosynthesis.</title>
        <authorList>
            <person name="Shen Q."/>
            <person name="Zhang L."/>
            <person name="Liao Z."/>
            <person name="Wang S."/>
            <person name="Yan T."/>
            <person name="Shi P."/>
            <person name="Liu M."/>
            <person name="Fu X."/>
            <person name="Pan Q."/>
            <person name="Wang Y."/>
            <person name="Lv Z."/>
            <person name="Lu X."/>
            <person name="Zhang F."/>
            <person name="Jiang W."/>
            <person name="Ma Y."/>
            <person name="Chen M."/>
            <person name="Hao X."/>
            <person name="Li L."/>
            <person name="Tang Y."/>
            <person name="Lv G."/>
            <person name="Zhou Y."/>
            <person name="Sun X."/>
            <person name="Brodelius P.E."/>
            <person name="Rose J.K.C."/>
            <person name="Tang K."/>
        </authorList>
    </citation>
    <scope>NUCLEOTIDE SEQUENCE [LARGE SCALE GENOMIC DNA]</scope>
    <source>
        <strain evidence="11">cv. Huhao1</strain>
        <tissue evidence="10">Leaf</tissue>
    </source>
</reference>
<dbReference type="GO" id="GO:0003700">
    <property type="term" value="F:DNA-binding transcription factor activity"/>
    <property type="evidence" value="ECO:0007669"/>
    <property type="project" value="InterPro"/>
</dbReference>
<evidence type="ECO:0000256" key="8">
    <source>
        <dbReference type="SAM" id="MobiDB-lite"/>
    </source>
</evidence>
<evidence type="ECO:0000256" key="3">
    <source>
        <dbReference type="ARBA" id="ARBA00023015"/>
    </source>
</evidence>
<name>A0A2U1QI42_ARTAN</name>
<dbReference type="SUPFAM" id="SSF118290">
    <property type="entry name" value="WRKY DNA-binding domain"/>
    <property type="match status" value="2"/>
</dbReference>
<comment type="caution">
    <text evidence="10">The sequence shown here is derived from an EMBL/GenBank/DDBJ whole genome shotgun (WGS) entry which is preliminary data.</text>
</comment>
<evidence type="ECO:0000256" key="2">
    <source>
        <dbReference type="ARBA" id="ARBA00022737"/>
    </source>
</evidence>
<dbReference type="AlphaFoldDB" id="A0A2U1QI42"/>
<feature type="compositionally biased region" description="Polar residues" evidence="8">
    <location>
        <begin position="1"/>
        <end position="16"/>
    </location>
</feature>
<keyword evidence="4 10" id="KW-0238">DNA-binding</keyword>
<dbReference type="FunFam" id="2.20.25.80:FF:000006">
    <property type="entry name" value="WRKY transcription factor"/>
    <property type="match status" value="2"/>
</dbReference>
<dbReference type="InterPro" id="IPR036576">
    <property type="entry name" value="WRKY_dom_sf"/>
</dbReference>
<dbReference type="EMBL" id="PKPP01000108">
    <property type="protein sequence ID" value="PWA97691.1"/>
    <property type="molecule type" value="Genomic_DNA"/>
</dbReference>
<gene>
    <name evidence="10" type="ORF">CTI12_AA022580</name>
</gene>
<dbReference type="Pfam" id="PF03106">
    <property type="entry name" value="WRKY"/>
    <property type="match status" value="2"/>
</dbReference>
<evidence type="ECO:0000256" key="6">
    <source>
        <dbReference type="ARBA" id="ARBA00023242"/>
    </source>
</evidence>
<keyword evidence="2" id="KW-0677">Repeat</keyword>
<dbReference type="SMART" id="SM00774">
    <property type="entry name" value="WRKY"/>
    <property type="match status" value="2"/>
</dbReference>
<protein>
    <submittedName>
        <fullName evidence="10">DNA-binding WRKY</fullName>
    </submittedName>
</protein>
<feature type="coiled-coil region" evidence="7">
    <location>
        <begin position="511"/>
        <end position="594"/>
    </location>
</feature>
<dbReference type="Proteomes" id="UP000245207">
    <property type="component" value="Unassembled WGS sequence"/>
</dbReference>
<evidence type="ECO:0000313" key="11">
    <source>
        <dbReference type="Proteomes" id="UP000245207"/>
    </source>
</evidence>
<accession>A0A2U1QI42</accession>
<dbReference type="InterPro" id="IPR003657">
    <property type="entry name" value="WRKY_dom"/>
</dbReference>
<feature type="region of interest" description="Disordered" evidence="8">
    <location>
        <begin position="134"/>
        <end position="214"/>
    </location>
</feature>
<proteinExistence type="predicted"/>
<feature type="compositionally biased region" description="Polar residues" evidence="8">
    <location>
        <begin position="340"/>
        <end position="351"/>
    </location>
</feature>
<feature type="region of interest" description="Disordered" evidence="8">
    <location>
        <begin position="340"/>
        <end position="367"/>
    </location>
</feature>
<dbReference type="Gene3D" id="2.20.25.80">
    <property type="entry name" value="WRKY domain"/>
    <property type="match status" value="2"/>
</dbReference>
<feature type="compositionally biased region" description="Polar residues" evidence="8">
    <location>
        <begin position="142"/>
        <end position="157"/>
    </location>
</feature>
<evidence type="ECO:0000313" key="10">
    <source>
        <dbReference type="EMBL" id="PWA97691.1"/>
    </source>
</evidence>
<dbReference type="GO" id="GO:0005634">
    <property type="term" value="C:nucleus"/>
    <property type="evidence" value="ECO:0007669"/>
    <property type="project" value="UniProtKB-SubCell"/>
</dbReference>
<keyword evidence="11" id="KW-1185">Reference proteome</keyword>
<feature type="compositionally biased region" description="Basic and acidic residues" evidence="8">
    <location>
        <begin position="199"/>
        <end position="209"/>
    </location>
</feature>
<dbReference type="InterPro" id="IPR044810">
    <property type="entry name" value="WRKY_plant"/>
</dbReference>
<sequence>MKDPYFNQTSPSNQERNFPPATAYESDAGVSFSQSDVENYFVASRPEQGLGKLPLRRKLDSGVHTPNSDQGVTSSWVPETPVDGFNWRKYGQKLVKGDTFARSYYKCTHANCSARKQVERSHDGHITEINYLSKHEHPKPPQNQERGPNVPSLTFEASSGPEASETCLPSSVPPSESIMEVAVSQSNEIESEVISSPPDAKRQKKESAGVKDSAVTKTNYRQRVVVATTSPVDIVHDGYRWRKYGQKQVKGNPNPRSYYKCTYARCPVRKHVERASHDEKVVVTTYEGRHDHELPPRIRTVTVNAQGNNIGTSHDEKLVVTTYEGRHDHKMPSGIRAVTVNTQGNNNCTTSSDDDGPRPQPKANKSTVCNSPLNASLIGYKCLIGHEIVCSPLGVPSLSVFHHFSKLVQHGSCILTWELVSVERRKQDGLFNPRTDKEISSLGHLQRQDDKLVLAVGVYPPGEAVVNPTVEVVVNPDDGAGGSGVYDPTEEQFSSVMEHADARKMMADDEEEKLSSEISRVKAEALKYKDEIKKQEGLVMAKDMELANKEQELQNMKTELASLLQKQEQWVVEKKELEEKVDNLEHHLQEVQMDKGTREEVENLESEKIKFSSRTPEICYNCYELLVSPHMLVPLGKFQDQAICLGGH</sequence>
<dbReference type="PROSITE" id="PS50811">
    <property type="entry name" value="WRKY"/>
    <property type="match status" value="2"/>
</dbReference>
<keyword evidence="3" id="KW-0805">Transcription regulation</keyword>
<feature type="domain" description="WRKY" evidence="9">
    <location>
        <begin position="83"/>
        <end position="140"/>
    </location>
</feature>
<dbReference type="PANTHER" id="PTHR31221">
    <property type="entry name" value="WRKY TRANSCRIPTION FACTOR PROTEIN 1-RELATED"/>
    <property type="match status" value="1"/>
</dbReference>
<evidence type="ECO:0000256" key="7">
    <source>
        <dbReference type="SAM" id="Coils"/>
    </source>
</evidence>
<comment type="subcellular location">
    <subcellularLocation>
        <location evidence="1">Nucleus</location>
    </subcellularLocation>
</comment>
<evidence type="ECO:0000256" key="5">
    <source>
        <dbReference type="ARBA" id="ARBA00023163"/>
    </source>
</evidence>
<dbReference type="PANTHER" id="PTHR31221:SF125">
    <property type="entry name" value="WRKY TRANSCRIPTION FACTOR 1"/>
    <property type="match status" value="1"/>
</dbReference>
<feature type="region of interest" description="Disordered" evidence="8">
    <location>
        <begin position="1"/>
        <end position="25"/>
    </location>
</feature>
<dbReference type="OrthoDB" id="1918969at2759"/>
<keyword evidence="7" id="KW-0175">Coiled coil</keyword>
<keyword evidence="6" id="KW-0539">Nucleus</keyword>
<evidence type="ECO:0000256" key="4">
    <source>
        <dbReference type="ARBA" id="ARBA00023125"/>
    </source>
</evidence>
<organism evidence="10 11">
    <name type="scientific">Artemisia annua</name>
    <name type="common">Sweet wormwood</name>
    <dbReference type="NCBI Taxonomy" id="35608"/>
    <lineage>
        <taxon>Eukaryota</taxon>
        <taxon>Viridiplantae</taxon>
        <taxon>Streptophyta</taxon>
        <taxon>Embryophyta</taxon>
        <taxon>Tracheophyta</taxon>
        <taxon>Spermatophyta</taxon>
        <taxon>Magnoliopsida</taxon>
        <taxon>eudicotyledons</taxon>
        <taxon>Gunneridae</taxon>
        <taxon>Pentapetalae</taxon>
        <taxon>asterids</taxon>
        <taxon>campanulids</taxon>
        <taxon>Asterales</taxon>
        <taxon>Asteraceae</taxon>
        <taxon>Asteroideae</taxon>
        <taxon>Anthemideae</taxon>
        <taxon>Artemisiinae</taxon>
        <taxon>Artemisia</taxon>
    </lineage>
</organism>
<dbReference type="GO" id="GO:0043565">
    <property type="term" value="F:sequence-specific DNA binding"/>
    <property type="evidence" value="ECO:0007669"/>
    <property type="project" value="InterPro"/>
</dbReference>
<keyword evidence="5" id="KW-0804">Transcription</keyword>
<evidence type="ECO:0000259" key="9">
    <source>
        <dbReference type="PROSITE" id="PS50811"/>
    </source>
</evidence>
<feature type="domain" description="WRKY" evidence="9">
    <location>
        <begin position="230"/>
        <end position="295"/>
    </location>
</feature>
<evidence type="ECO:0000256" key="1">
    <source>
        <dbReference type="ARBA" id="ARBA00004123"/>
    </source>
</evidence>